<dbReference type="PROSITE" id="PS01095">
    <property type="entry name" value="GH18_1"/>
    <property type="match status" value="2"/>
</dbReference>
<evidence type="ECO:0000313" key="12">
    <source>
        <dbReference type="EMBL" id="AQZ26768.1"/>
    </source>
</evidence>
<sequence>MQAMRLINPTVFATLSLLTFVIFVQVSNCEDKPNAFTPKIQRPRLRFRPQDRVLKTSPKDRLISRSGDDDVEADEDNLTSASDREDRQVLNPLRTRKRVRRPIINSSLRSSLPTSNDGDDDDDDTQSTSRFAPSRGGFGLNRPSDENEGNDEDDSEDSFVSSSNRFSSSSSKSSSNRNSLAPKLTTPKDNGYKVVCYYTNWSQYRPTIGKFYPSDIDPFLCTHLIFAFGWIKGGKLTSFEASDIAADGKSGLYQRVLAHKATNPKLKVLLAIGGWSFGTSKFKSMSDTRFSRQTFIFSAIQFLRKHNFDGLDMDWEYPKQADKENFVALLKELREAFEFESAETGNERLLLSAAVPVGPDNVRGGYDVPSVSKWLDFVNLMAYDFHGKWEKQTGHNAPLYAPSSDSEWRKQLSVSFAAEMWTRLGTPKEKLVIGMPTYGRSFTLSNPGQYIVNSPAKDGGKAGEYTREAGFLAYYEVCQMLLKGASYIWDDEMKVPYLVDGDQWVGFDDERSIRYKMDWIKTNGYAGAMVWSVDMDDFNGTVCGSGVKYPLIGAIREELLGIPRDTVAPGIEAADIDWESVASAPPLISATTLAPASRISIQDLLKQAKNPKPSSNLPFLLQNSVPDNLRAPRVFCYFTNWSYKRPGMGKFTPEDIDATLCTHIVFAFATIKDNRLAESEENDAGDAYTEGTYDRIMKLKEKNPLLKVLLAVGGWAFGSKPFRDLTENVFRMNGFVYDSIEFLRKYEFDGMDIDWEYPRGADDRAAFVSLIKELRLAFEGEHKSARKPKLLLTAAVPASFEAIAAGYDVPELAKYLDYINVMTYDFHGQWEETVGHNSPLFPLNSASSFQKKLTVDFAAKEWARQGAPMEKLIIGMPVYGRTFTLADPAKFDIGAEVLKGGEAGRYTGEEGFLSYYEICDFLHEENTTLVWDNEQQVPFAYRGDQWVGFDDERSLKTKIAWLKTEGFGGIMVWSVDLDDFRGYCGTGKYPLLKAMNKELEDYMVELKYNGPYSTPRGDGSEPIVEKKLCDDEGGAVSFHRDPNDCKMYFVCQGTVQHHKTCPDSLVYNEDEKVCDWPSAVEQCAHLVAEQ</sequence>
<dbReference type="InterPro" id="IPR002557">
    <property type="entry name" value="Chitin-bd_dom"/>
</dbReference>
<keyword evidence="4 7" id="KW-0378">Hydrolase</keyword>
<dbReference type="InterPro" id="IPR050314">
    <property type="entry name" value="Glycosyl_Hydrlase_18"/>
</dbReference>
<dbReference type="GO" id="GO:0008061">
    <property type="term" value="F:chitin binding"/>
    <property type="evidence" value="ECO:0007669"/>
    <property type="project" value="UniProtKB-KW"/>
</dbReference>
<accession>A0A1U9XQU2</accession>
<dbReference type="GO" id="GO:0005576">
    <property type="term" value="C:extracellular region"/>
    <property type="evidence" value="ECO:0007669"/>
    <property type="project" value="InterPro"/>
</dbReference>
<feature type="domain" description="GH18" evidence="11">
    <location>
        <begin position="192"/>
        <end position="562"/>
    </location>
</feature>
<evidence type="ECO:0000256" key="5">
    <source>
        <dbReference type="ARBA" id="ARBA00023157"/>
    </source>
</evidence>
<dbReference type="InterPro" id="IPR029070">
    <property type="entry name" value="Chitinase_insertion_sf"/>
</dbReference>
<dbReference type="PROSITE" id="PS51910">
    <property type="entry name" value="GH18_2"/>
    <property type="match status" value="2"/>
</dbReference>
<dbReference type="SUPFAM" id="SSF54556">
    <property type="entry name" value="Chitinase insertion domain"/>
    <property type="match status" value="2"/>
</dbReference>
<dbReference type="SMART" id="SM00494">
    <property type="entry name" value="ChtBD2"/>
    <property type="match status" value="1"/>
</dbReference>
<dbReference type="InterPro" id="IPR011583">
    <property type="entry name" value="Chitinase_II/V-like_cat"/>
</dbReference>
<dbReference type="Gene3D" id="2.170.140.10">
    <property type="entry name" value="Chitin binding domain"/>
    <property type="match status" value="1"/>
</dbReference>
<dbReference type="PROSITE" id="PS50940">
    <property type="entry name" value="CHIT_BIND_II"/>
    <property type="match status" value="1"/>
</dbReference>
<dbReference type="Pfam" id="PF00704">
    <property type="entry name" value="Glyco_hydro_18"/>
    <property type="match status" value="2"/>
</dbReference>
<evidence type="ECO:0000259" key="10">
    <source>
        <dbReference type="PROSITE" id="PS50940"/>
    </source>
</evidence>
<dbReference type="SUPFAM" id="SSF57625">
    <property type="entry name" value="Invertebrate chitin-binding proteins"/>
    <property type="match status" value="1"/>
</dbReference>
<evidence type="ECO:0000256" key="9">
    <source>
        <dbReference type="SAM" id="SignalP"/>
    </source>
</evidence>
<dbReference type="PANTHER" id="PTHR11177">
    <property type="entry name" value="CHITINASE"/>
    <property type="match status" value="1"/>
</dbReference>
<dbReference type="GO" id="GO:0004568">
    <property type="term" value="F:chitinase activity"/>
    <property type="evidence" value="ECO:0007669"/>
    <property type="project" value="TreeGrafter"/>
</dbReference>
<evidence type="ECO:0000259" key="11">
    <source>
        <dbReference type="PROSITE" id="PS51910"/>
    </source>
</evidence>
<dbReference type="InterPro" id="IPR001223">
    <property type="entry name" value="Glyco_hydro18_cat"/>
</dbReference>
<feature type="compositionally biased region" description="Basic and acidic residues" evidence="8">
    <location>
        <begin position="50"/>
        <end position="68"/>
    </location>
</feature>
<comment type="similarity">
    <text evidence="1">Belongs to the glycosyl hydrolase 18 family. Chitinase class II subfamily.</text>
</comment>
<feature type="signal peptide" evidence="9">
    <location>
        <begin position="1"/>
        <end position="29"/>
    </location>
</feature>
<evidence type="ECO:0000256" key="1">
    <source>
        <dbReference type="ARBA" id="ARBA00009121"/>
    </source>
</evidence>
<dbReference type="Gene3D" id="3.20.20.80">
    <property type="entry name" value="Glycosidases"/>
    <property type="match status" value="2"/>
</dbReference>
<keyword evidence="3 9" id="KW-0732">Signal</keyword>
<feature type="domain" description="GH18" evidence="11">
    <location>
        <begin position="632"/>
        <end position="1002"/>
    </location>
</feature>
<dbReference type="SUPFAM" id="SSF51445">
    <property type="entry name" value="(Trans)glycosidases"/>
    <property type="match status" value="2"/>
</dbReference>
<evidence type="ECO:0000256" key="7">
    <source>
        <dbReference type="RuleBase" id="RU000489"/>
    </source>
</evidence>
<evidence type="ECO:0000256" key="6">
    <source>
        <dbReference type="ARBA" id="ARBA00023295"/>
    </source>
</evidence>
<dbReference type="PANTHER" id="PTHR11177:SF317">
    <property type="entry name" value="CHITINASE 12-RELATED"/>
    <property type="match status" value="1"/>
</dbReference>
<feature type="chain" id="PRO_5013115451" evidence="9">
    <location>
        <begin position="30"/>
        <end position="1090"/>
    </location>
</feature>
<keyword evidence="5" id="KW-1015">Disulfide bond</keyword>
<dbReference type="CDD" id="cd02872">
    <property type="entry name" value="GH18_chitolectin_chitotriosidase"/>
    <property type="match status" value="2"/>
</dbReference>
<evidence type="ECO:0000256" key="3">
    <source>
        <dbReference type="ARBA" id="ARBA00022729"/>
    </source>
</evidence>
<dbReference type="Pfam" id="PF01607">
    <property type="entry name" value="CBM_14"/>
    <property type="match status" value="1"/>
</dbReference>
<dbReference type="InterPro" id="IPR017853">
    <property type="entry name" value="GH"/>
</dbReference>
<keyword evidence="6 7" id="KW-0326">Glycosidase</keyword>
<keyword evidence="2" id="KW-0147">Chitin-binding</keyword>
<dbReference type="InterPro" id="IPR001579">
    <property type="entry name" value="Glyco_hydro_18_chit_AS"/>
</dbReference>
<dbReference type="GO" id="GO:0006032">
    <property type="term" value="P:chitin catabolic process"/>
    <property type="evidence" value="ECO:0007669"/>
    <property type="project" value="TreeGrafter"/>
</dbReference>
<dbReference type="FunFam" id="3.10.50.10:FF:000001">
    <property type="entry name" value="Chitinase 3-like 1"/>
    <property type="match status" value="2"/>
</dbReference>
<name>A0A1U9XQU2_TIGJA</name>
<proteinExistence type="evidence at transcript level"/>
<dbReference type="Gene3D" id="3.10.50.10">
    <property type="match status" value="2"/>
</dbReference>
<evidence type="ECO:0000256" key="2">
    <source>
        <dbReference type="ARBA" id="ARBA00022669"/>
    </source>
</evidence>
<feature type="compositionally biased region" description="Polar residues" evidence="8">
    <location>
        <begin position="104"/>
        <end position="116"/>
    </location>
</feature>
<reference evidence="12" key="1">
    <citation type="submission" date="2016-06" db="EMBL/GenBank/DDBJ databases">
        <authorList>
            <person name="Kjaerup R.B."/>
            <person name="Dalgaard T.S."/>
            <person name="Juul-Madsen H.R."/>
        </authorList>
    </citation>
    <scope>NUCLEOTIDE SEQUENCE</scope>
</reference>
<feature type="domain" description="Chitin-binding type-2" evidence="10">
    <location>
        <begin position="1026"/>
        <end position="1085"/>
    </location>
</feature>
<dbReference type="SMART" id="SM00636">
    <property type="entry name" value="Glyco_18"/>
    <property type="match status" value="2"/>
</dbReference>
<dbReference type="AlphaFoldDB" id="A0A1U9XQU2"/>
<feature type="region of interest" description="Disordered" evidence="8">
    <location>
        <begin position="50"/>
        <end position="184"/>
    </location>
</feature>
<organism evidence="12">
    <name type="scientific">Tigriopus japonicus</name>
    <name type="common">Copepod</name>
    <dbReference type="NCBI Taxonomy" id="158387"/>
    <lineage>
        <taxon>Eukaryota</taxon>
        <taxon>Metazoa</taxon>
        <taxon>Ecdysozoa</taxon>
        <taxon>Arthropoda</taxon>
        <taxon>Crustacea</taxon>
        <taxon>Multicrustacea</taxon>
        <taxon>Hexanauplia</taxon>
        <taxon>Copepoda</taxon>
        <taxon>Harpacticoida</taxon>
        <taxon>Harpacticidae</taxon>
        <taxon>Tigriopus</taxon>
    </lineage>
</organism>
<dbReference type="InterPro" id="IPR036508">
    <property type="entry name" value="Chitin-bd_dom_sf"/>
</dbReference>
<feature type="compositionally biased region" description="Acidic residues" evidence="8">
    <location>
        <begin position="146"/>
        <end position="157"/>
    </location>
</feature>
<dbReference type="EMBL" id="KX427146">
    <property type="protein sequence ID" value="AQZ26768.1"/>
    <property type="molecule type" value="mRNA"/>
</dbReference>
<dbReference type="GO" id="GO:0005975">
    <property type="term" value="P:carbohydrate metabolic process"/>
    <property type="evidence" value="ECO:0007669"/>
    <property type="project" value="InterPro"/>
</dbReference>
<dbReference type="FunFam" id="3.20.20.80:FF:000007">
    <property type="entry name" value="Acidic mammalian chitinase"/>
    <property type="match status" value="2"/>
</dbReference>
<feature type="compositionally biased region" description="Low complexity" evidence="8">
    <location>
        <begin position="158"/>
        <end position="179"/>
    </location>
</feature>
<evidence type="ECO:0000256" key="4">
    <source>
        <dbReference type="ARBA" id="ARBA00022801"/>
    </source>
</evidence>
<protein>
    <submittedName>
        <fullName evidence="12">Chitinase 7</fullName>
    </submittedName>
</protein>
<evidence type="ECO:0000256" key="8">
    <source>
        <dbReference type="SAM" id="MobiDB-lite"/>
    </source>
</evidence>